<dbReference type="PROSITE" id="PS50199">
    <property type="entry name" value="ZF_RANBP2_2"/>
    <property type="match status" value="2"/>
</dbReference>
<dbReference type="Gene3D" id="4.10.1060.10">
    <property type="entry name" value="Zinc finger, RanBP2-type"/>
    <property type="match status" value="3"/>
</dbReference>
<protein>
    <recommendedName>
        <fullName evidence="6">RanBP2-type domain-containing protein</fullName>
    </recommendedName>
</protein>
<feature type="compositionally biased region" description="Gly residues" evidence="5">
    <location>
        <begin position="43"/>
        <end position="54"/>
    </location>
</feature>
<dbReference type="GO" id="GO:0008270">
    <property type="term" value="F:zinc ion binding"/>
    <property type="evidence" value="ECO:0007669"/>
    <property type="project" value="UniProtKB-KW"/>
</dbReference>
<keyword evidence="2 4" id="KW-0863">Zinc-finger</keyword>
<feature type="domain" description="RanBP2-type" evidence="6">
    <location>
        <begin position="62"/>
        <end position="90"/>
    </location>
</feature>
<keyword evidence="8" id="KW-1185">Reference proteome</keyword>
<accession>A0AAQ3KK51</accession>
<evidence type="ECO:0000259" key="6">
    <source>
        <dbReference type="PROSITE" id="PS50199"/>
    </source>
</evidence>
<evidence type="ECO:0000256" key="5">
    <source>
        <dbReference type="SAM" id="MobiDB-lite"/>
    </source>
</evidence>
<dbReference type="PANTHER" id="PTHR23111:SF74">
    <property type="entry name" value="OS02G0203700 PROTEIN"/>
    <property type="match status" value="1"/>
</dbReference>
<dbReference type="AlphaFoldDB" id="A0AAQ3KK51"/>
<sequence>MNRMPGDWTCRSCQQLNFSRRRDSCLRCGDARPSSERSEYASSGGGHGGSTSFGFGGGSDVRPGDWFCSCGAHNSVNRSSCFKCGAMKEGSAVGGGGGDMPRSRGYGFGGSGVRAGRKSGDWICNRSGCDEYNYSGRTDCFRCHAPREWH</sequence>
<dbReference type="SMART" id="SM00547">
    <property type="entry name" value="ZnF_RBZ"/>
    <property type="match status" value="3"/>
</dbReference>
<dbReference type="InterPro" id="IPR001876">
    <property type="entry name" value="Znf_RanBP2"/>
</dbReference>
<dbReference type="EMBL" id="CP136894">
    <property type="protein sequence ID" value="WOL07592.1"/>
    <property type="molecule type" value="Genomic_DNA"/>
</dbReference>
<evidence type="ECO:0000256" key="3">
    <source>
        <dbReference type="ARBA" id="ARBA00022833"/>
    </source>
</evidence>
<dbReference type="GO" id="GO:0003729">
    <property type="term" value="F:mRNA binding"/>
    <property type="evidence" value="ECO:0007669"/>
    <property type="project" value="TreeGrafter"/>
</dbReference>
<evidence type="ECO:0000256" key="1">
    <source>
        <dbReference type="ARBA" id="ARBA00022723"/>
    </source>
</evidence>
<name>A0AAQ3KK51_9LILI</name>
<evidence type="ECO:0000256" key="2">
    <source>
        <dbReference type="ARBA" id="ARBA00022771"/>
    </source>
</evidence>
<evidence type="ECO:0000313" key="7">
    <source>
        <dbReference type="EMBL" id="WOL07592.1"/>
    </source>
</evidence>
<dbReference type="PROSITE" id="PS01358">
    <property type="entry name" value="ZF_RANBP2_1"/>
    <property type="match status" value="1"/>
</dbReference>
<gene>
    <name evidence="7" type="ORF">Cni_G16336</name>
</gene>
<proteinExistence type="predicted"/>
<feature type="region of interest" description="Disordered" evidence="5">
    <location>
        <begin position="31"/>
        <end position="54"/>
    </location>
</feature>
<dbReference type="InterPro" id="IPR036443">
    <property type="entry name" value="Znf_RanBP2_sf"/>
</dbReference>
<dbReference type="GO" id="GO:0005737">
    <property type="term" value="C:cytoplasm"/>
    <property type="evidence" value="ECO:0007669"/>
    <property type="project" value="TreeGrafter"/>
</dbReference>
<dbReference type="SUPFAM" id="SSF90209">
    <property type="entry name" value="Ran binding protein zinc finger-like"/>
    <property type="match status" value="3"/>
</dbReference>
<keyword evidence="1" id="KW-0479">Metal-binding</keyword>
<organism evidence="7 8">
    <name type="scientific">Canna indica</name>
    <name type="common">Indian-shot</name>
    <dbReference type="NCBI Taxonomy" id="4628"/>
    <lineage>
        <taxon>Eukaryota</taxon>
        <taxon>Viridiplantae</taxon>
        <taxon>Streptophyta</taxon>
        <taxon>Embryophyta</taxon>
        <taxon>Tracheophyta</taxon>
        <taxon>Spermatophyta</taxon>
        <taxon>Magnoliopsida</taxon>
        <taxon>Liliopsida</taxon>
        <taxon>Zingiberales</taxon>
        <taxon>Cannaceae</taxon>
        <taxon>Canna</taxon>
    </lineage>
</organism>
<dbReference type="PANTHER" id="PTHR23111">
    <property type="entry name" value="ZINC FINGER PROTEIN"/>
    <property type="match status" value="1"/>
</dbReference>
<dbReference type="Proteomes" id="UP001327560">
    <property type="component" value="Chromosome 5"/>
</dbReference>
<evidence type="ECO:0000256" key="4">
    <source>
        <dbReference type="PROSITE-ProRule" id="PRU00322"/>
    </source>
</evidence>
<reference evidence="7 8" key="1">
    <citation type="submission" date="2023-10" db="EMBL/GenBank/DDBJ databases">
        <title>Chromosome-scale genome assembly provides insights into flower coloration mechanisms of Canna indica.</title>
        <authorList>
            <person name="Li C."/>
        </authorList>
    </citation>
    <scope>NUCLEOTIDE SEQUENCE [LARGE SCALE GENOMIC DNA]</scope>
    <source>
        <tissue evidence="7">Flower</tissue>
    </source>
</reference>
<evidence type="ECO:0000313" key="8">
    <source>
        <dbReference type="Proteomes" id="UP001327560"/>
    </source>
</evidence>
<keyword evidence="3" id="KW-0862">Zinc</keyword>
<dbReference type="Pfam" id="PF00641">
    <property type="entry name" value="Zn_ribbon_RanBP"/>
    <property type="match status" value="2"/>
</dbReference>
<feature type="domain" description="RanBP2-type" evidence="6">
    <location>
        <begin position="118"/>
        <end position="149"/>
    </location>
</feature>